<accession>A0A915KAV2</accession>
<dbReference type="SUPFAM" id="SSF111469">
    <property type="entry name" value="Geminin coiled-coil domain"/>
    <property type="match status" value="1"/>
</dbReference>
<feature type="compositionally biased region" description="Polar residues" evidence="2">
    <location>
        <begin position="84"/>
        <end position="94"/>
    </location>
</feature>
<feature type="region of interest" description="Disordered" evidence="2">
    <location>
        <begin position="1"/>
        <end position="34"/>
    </location>
</feature>
<organism evidence="3 4">
    <name type="scientific">Romanomermis culicivorax</name>
    <name type="common">Nematode worm</name>
    <dbReference type="NCBI Taxonomy" id="13658"/>
    <lineage>
        <taxon>Eukaryota</taxon>
        <taxon>Metazoa</taxon>
        <taxon>Ecdysozoa</taxon>
        <taxon>Nematoda</taxon>
        <taxon>Enoplea</taxon>
        <taxon>Dorylaimia</taxon>
        <taxon>Mermithida</taxon>
        <taxon>Mermithoidea</taxon>
        <taxon>Mermithidae</taxon>
        <taxon>Romanomermis</taxon>
    </lineage>
</organism>
<evidence type="ECO:0000313" key="4">
    <source>
        <dbReference type="WBParaSite" id="nRc.2.0.1.t35241-RA"/>
    </source>
</evidence>
<evidence type="ECO:0000256" key="1">
    <source>
        <dbReference type="SAM" id="Coils"/>
    </source>
</evidence>
<protein>
    <submittedName>
        <fullName evidence="4">Geminin</fullName>
    </submittedName>
</protein>
<name>A0A915KAV2_ROMCU</name>
<evidence type="ECO:0000256" key="2">
    <source>
        <dbReference type="SAM" id="MobiDB-lite"/>
    </source>
</evidence>
<feature type="compositionally biased region" description="Polar residues" evidence="2">
    <location>
        <begin position="1"/>
        <end position="15"/>
    </location>
</feature>
<keyword evidence="3" id="KW-1185">Reference proteome</keyword>
<dbReference type="AlphaFoldDB" id="A0A915KAV2"/>
<feature type="region of interest" description="Disordered" evidence="2">
    <location>
        <begin position="84"/>
        <end position="103"/>
    </location>
</feature>
<keyword evidence="1" id="KW-0175">Coiled coil</keyword>
<reference evidence="4" key="1">
    <citation type="submission" date="2022-11" db="UniProtKB">
        <authorList>
            <consortium name="WormBaseParasite"/>
        </authorList>
    </citation>
    <scope>IDENTIFICATION</scope>
</reference>
<feature type="coiled-coil region" evidence="1">
    <location>
        <begin position="156"/>
        <end position="183"/>
    </location>
</feature>
<proteinExistence type="predicted"/>
<sequence length="203" mass="23138">MSSRRSALKTLQTSPTGSNLTNGGGLSSSIKRCNNRNSSLKLRKILSSPGQSPSSSITKKKYVQQRFKVSPKNVKLAVDESKDYGNSTRNVATNTDEKAREEKGIQTDKFKSVKMEENSLGEKFSIERLVESLTCPEEPTQLEYWRAMLSAKQNHLSQTLRENLSLEQEIADLQEYVRVKNQELSECRERIEIWRSVLDEYND</sequence>
<dbReference type="WBParaSite" id="nRc.2.0.1.t35241-RA">
    <property type="protein sequence ID" value="nRc.2.0.1.t35241-RA"/>
    <property type="gene ID" value="nRc.2.0.1.g35241"/>
</dbReference>
<dbReference type="Proteomes" id="UP000887565">
    <property type="component" value="Unplaced"/>
</dbReference>
<dbReference type="Gene3D" id="1.20.5.1180">
    <property type="entry name" value="Geminin coiled-coil domain"/>
    <property type="match status" value="1"/>
</dbReference>
<evidence type="ECO:0000313" key="3">
    <source>
        <dbReference type="Proteomes" id="UP000887565"/>
    </source>
</evidence>